<dbReference type="InterPro" id="IPR039774">
    <property type="entry name" value="Sin3-like"/>
</dbReference>
<evidence type="ECO:0000256" key="2">
    <source>
        <dbReference type="ARBA" id="ARBA00023242"/>
    </source>
</evidence>
<sequence>MKRGWESETFRLILKFSDDLEFRSINSCLLSNMEKKHLQQLAYKQQADHLTQAHTQAMKLLIEGQQKFKLSVNDALSYLELAKSKLGAAQFCEFMQIMKKCRELNCDAINTISRICCLLQGHPELLQGFGMFLPPSLNLQLQTSGRFLIKAMKNQTSDSNSFMQTNGEKYQNYYSFGEVSPVINGEGLDDSMDYLNESLLEEKEIYATKEVDDDYAILFLSKVKERFLNIPDVFEKFLQLLDSVRKDCIGAQTDIETDVYLEVCDLFQGHDDLIEEFKTFVPNATYMLHQEQDCVVTPDTTAFSSERIMSSYESSD</sequence>
<dbReference type="STRING" id="407821.A0A087UQ22"/>
<dbReference type="OMA" id="TISRICC"/>
<keyword evidence="2 3" id="KW-0539">Nucleus</keyword>
<dbReference type="OrthoDB" id="10265969at2759"/>
<evidence type="ECO:0000256" key="1">
    <source>
        <dbReference type="ARBA" id="ARBA00004123"/>
    </source>
</evidence>
<name>A0A087UQ22_STEMI</name>
<keyword evidence="5" id="KW-1185">Reference proteome</keyword>
<organism evidence="4 5">
    <name type="scientific">Stegodyphus mimosarum</name>
    <name type="common">African social velvet spider</name>
    <dbReference type="NCBI Taxonomy" id="407821"/>
    <lineage>
        <taxon>Eukaryota</taxon>
        <taxon>Metazoa</taxon>
        <taxon>Ecdysozoa</taxon>
        <taxon>Arthropoda</taxon>
        <taxon>Chelicerata</taxon>
        <taxon>Arachnida</taxon>
        <taxon>Araneae</taxon>
        <taxon>Araneomorphae</taxon>
        <taxon>Entelegynae</taxon>
        <taxon>Eresoidea</taxon>
        <taxon>Eresidae</taxon>
        <taxon>Stegodyphus</taxon>
    </lineage>
</organism>
<dbReference type="SUPFAM" id="SSF47762">
    <property type="entry name" value="PAH2 domain"/>
    <property type="match status" value="2"/>
</dbReference>
<dbReference type="EMBL" id="KK120968">
    <property type="protein sequence ID" value="KFM79461.1"/>
    <property type="molecule type" value="Genomic_DNA"/>
</dbReference>
<dbReference type="AlphaFoldDB" id="A0A087UQ22"/>
<dbReference type="Proteomes" id="UP000054359">
    <property type="component" value="Unassembled WGS sequence"/>
</dbReference>
<dbReference type="Pfam" id="PF02671">
    <property type="entry name" value="PAH"/>
    <property type="match status" value="2"/>
</dbReference>
<dbReference type="Gene3D" id="1.20.1160.11">
    <property type="entry name" value="Paired amphipathic helix"/>
    <property type="match status" value="2"/>
</dbReference>
<gene>
    <name evidence="4" type="ORF">X975_02355</name>
</gene>
<dbReference type="InterPro" id="IPR036600">
    <property type="entry name" value="PAH_sf"/>
</dbReference>
<protein>
    <submittedName>
        <fullName evidence="4">Paired amphipathic helix protein Sin3b</fullName>
    </submittedName>
</protein>
<accession>A0A087UQ22</accession>
<evidence type="ECO:0000256" key="3">
    <source>
        <dbReference type="PROSITE-ProRule" id="PRU00810"/>
    </source>
</evidence>
<dbReference type="PROSITE" id="PS51477">
    <property type="entry name" value="PAH"/>
    <property type="match status" value="2"/>
</dbReference>
<dbReference type="GO" id="GO:0003714">
    <property type="term" value="F:transcription corepressor activity"/>
    <property type="evidence" value="ECO:0007669"/>
    <property type="project" value="InterPro"/>
</dbReference>
<proteinExistence type="predicted"/>
<evidence type="ECO:0000313" key="5">
    <source>
        <dbReference type="Proteomes" id="UP000054359"/>
    </source>
</evidence>
<feature type="non-terminal residue" evidence="4">
    <location>
        <position position="316"/>
    </location>
</feature>
<evidence type="ECO:0000313" key="4">
    <source>
        <dbReference type="EMBL" id="KFM79461.1"/>
    </source>
</evidence>
<dbReference type="PANTHER" id="PTHR12346">
    <property type="entry name" value="SIN3B-RELATED"/>
    <property type="match status" value="1"/>
</dbReference>
<reference evidence="4 5" key="1">
    <citation type="submission" date="2013-11" db="EMBL/GenBank/DDBJ databases">
        <title>Genome sequencing of Stegodyphus mimosarum.</title>
        <authorList>
            <person name="Bechsgaard J."/>
        </authorList>
    </citation>
    <scope>NUCLEOTIDE SEQUENCE [LARGE SCALE GENOMIC DNA]</scope>
</reference>
<dbReference type="InterPro" id="IPR003822">
    <property type="entry name" value="PAH"/>
</dbReference>
<comment type="subcellular location">
    <subcellularLocation>
        <location evidence="1 3">Nucleus</location>
    </subcellularLocation>
</comment>
<dbReference type="GO" id="GO:0005634">
    <property type="term" value="C:nucleus"/>
    <property type="evidence" value="ECO:0007669"/>
    <property type="project" value="UniProtKB-SubCell"/>
</dbReference>